<dbReference type="AlphaFoldDB" id="A0A6I9RRM2"/>
<keyword evidence="4" id="KW-1185">Reference proteome</keyword>
<feature type="domain" description="Telomere repeat-binding protein 1-6-like ubiquitin-like" evidence="3">
    <location>
        <begin position="393"/>
        <end position="459"/>
    </location>
</feature>
<gene>
    <name evidence="5" type="primary">LOC105052235</name>
</gene>
<dbReference type="CDD" id="cd11660">
    <property type="entry name" value="SANT_TRF"/>
    <property type="match status" value="1"/>
</dbReference>
<evidence type="ECO:0000313" key="4">
    <source>
        <dbReference type="Proteomes" id="UP000504607"/>
    </source>
</evidence>
<dbReference type="InterPro" id="IPR057625">
    <property type="entry name" value="TPR1-6-like_ubiquitin"/>
</dbReference>
<organism evidence="4 5">
    <name type="scientific">Elaeis guineensis var. tenera</name>
    <name type="common">Oil palm</name>
    <dbReference type="NCBI Taxonomy" id="51953"/>
    <lineage>
        <taxon>Eukaryota</taxon>
        <taxon>Viridiplantae</taxon>
        <taxon>Streptophyta</taxon>
        <taxon>Embryophyta</taxon>
        <taxon>Tracheophyta</taxon>
        <taxon>Spermatophyta</taxon>
        <taxon>Magnoliopsida</taxon>
        <taxon>Liliopsida</taxon>
        <taxon>Arecaceae</taxon>
        <taxon>Arecoideae</taxon>
        <taxon>Cocoseae</taxon>
        <taxon>Elaeidinae</taxon>
        <taxon>Elaeis</taxon>
    </lineage>
</organism>
<dbReference type="RefSeq" id="XP_010931281.1">
    <property type="nucleotide sequence ID" value="XM_010932979.1"/>
</dbReference>
<proteinExistence type="predicted"/>
<evidence type="ECO:0000256" key="1">
    <source>
        <dbReference type="ARBA" id="ARBA00023125"/>
    </source>
</evidence>
<dbReference type="GO" id="GO:0043565">
    <property type="term" value="F:sequence-specific DNA binding"/>
    <property type="evidence" value="ECO:0007669"/>
    <property type="project" value="UniProtKB-ARBA"/>
</dbReference>
<dbReference type="FunCoup" id="A0A6I9RRM2">
    <property type="interactions" value="3743"/>
</dbReference>
<evidence type="ECO:0000256" key="2">
    <source>
        <dbReference type="SAM" id="MobiDB-lite"/>
    </source>
</evidence>
<dbReference type="InterPro" id="IPR031105">
    <property type="entry name" value="TRP_plant"/>
</dbReference>
<name>A0A6I9RRM2_ELAGV</name>
<dbReference type="Pfam" id="PF23603">
    <property type="entry name" value="Ubiquitin_TPR1"/>
    <property type="match status" value="1"/>
</dbReference>
<evidence type="ECO:0000313" key="5">
    <source>
        <dbReference type="RefSeq" id="XP_010931281.1"/>
    </source>
</evidence>
<evidence type="ECO:0000259" key="3">
    <source>
        <dbReference type="Pfam" id="PF23603"/>
    </source>
</evidence>
<dbReference type="PANTHER" id="PTHR21717:SF70">
    <property type="entry name" value="TELOMERE REPEAT-BINDING PROTEIN 2-RELATED"/>
    <property type="match status" value="1"/>
</dbReference>
<dbReference type="OrthoDB" id="2020981at2759"/>
<keyword evidence="1" id="KW-0238">DNA-binding</keyword>
<protein>
    <submittedName>
        <fullName evidence="5">Telomere repeat-binding protein 3 isoform X1</fullName>
    </submittedName>
</protein>
<sequence>MVFKKKFECSSNGYQVPAMPQIPISAKGKRSVRRKVVDNQMCAFDLLIAVARKILERDNSSTVNSIVGNSNQNVKQEQLDEEKFCKDEAFYQVSCNESTSTSELPIQRQVIQTLEERSQIPNATASGPTSAIVKSDALNKDTCTGDSIANGSKEEFAYSLGTTAKKCCTESHSPGSPESCDADMVDEIKTPFLVEQHEAETGMFKNIQHAWNLDNPKELDAKPPALSSSDSSIEMPLHGHHIPPISSFPICEDNMELAVDRDDDENSFGCTNPSTITSKALKPQYHKIRKLFSRTDVETKPASHSRKICHARRRTQRSLFKRRKVFEHCSISPSDGGISSKGFCNPFEKEINYNTNNSYAVLHGVYISFAANCTSSSATGQIALHKSEDFHAVKLSIKSFKVPELFIEIPETATVGSLKRTVMEAVTAILGGGLHVGVLLQGKKVRDDNKTLLQAGISHVDKMDNLVFMLEPSSRGASLPVTNLEYPRPLFPCDATEPLAGLPAVSPAPAPEIFNPSPEPQLNSALNFSESDHDSVYSPMDTKLLNKAPAAPPTPPTTASNSRALVPVPAMRIEALSMVPLRKPRRSELPQRRIRRPFSVSEVEALVQAVEKLGTGRWRDVKLQAFDNAKHRTYVDLKIIIRGCLCMQDKWKTLVHTARISPQQRRGEPVPQELLDRVLATHAYWSQQQAKLHFKPPLP</sequence>
<dbReference type="InParanoid" id="A0A6I9RRM2"/>
<dbReference type="InterPro" id="IPR029071">
    <property type="entry name" value="Ubiquitin-like_domsf"/>
</dbReference>
<accession>A0A6I9RRM2</accession>
<feature type="compositionally biased region" description="Polar residues" evidence="2">
    <location>
        <begin position="520"/>
        <end position="529"/>
    </location>
</feature>
<dbReference type="Gene3D" id="1.10.246.220">
    <property type="match status" value="1"/>
</dbReference>
<dbReference type="SUPFAM" id="SSF54236">
    <property type="entry name" value="Ubiquitin-like"/>
    <property type="match status" value="1"/>
</dbReference>
<dbReference type="SUPFAM" id="SSF46689">
    <property type="entry name" value="Homeodomain-like"/>
    <property type="match status" value="1"/>
</dbReference>
<dbReference type="PANTHER" id="PTHR21717">
    <property type="entry name" value="TELOMERIC REPEAT BINDING PROTEIN"/>
    <property type="match status" value="1"/>
</dbReference>
<dbReference type="Proteomes" id="UP000504607">
    <property type="component" value="Chromosome 10"/>
</dbReference>
<feature type="region of interest" description="Disordered" evidence="2">
    <location>
        <begin position="510"/>
        <end position="565"/>
    </location>
</feature>
<reference evidence="5" key="1">
    <citation type="submission" date="2025-08" db="UniProtKB">
        <authorList>
            <consortium name="RefSeq"/>
        </authorList>
    </citation>
    <scope>IDENTIFICATION</scope>
</reference>
<dbReference type="InterPro" id="IPR009057">
    <property type="entry name" value="Homeodomain-like_sf"/>
</dbReference>